<dbReference type="RefSeq" id="WP_269657361.1">
    <property type="nucleotide sequence ID" value="NZ_CP114413.1"/>
</dbReference>
<feature type="region of interest" description="Disordered" evidence="1">
    <location>
        <begin position="168"/>
        <end position="187"/>
    </location>
</feature>
<dbReference type="PANTHER" id="PTHR38165:SF1">
    <property type="entry name" value="GLUCANASE B"/>
    <property type="match status" value="1"/>
</dbReference>
<evidence type="ECO:0000259" key="3">
    <source>
        <dbReference type="Pfam" id="PF16483"/>
    </source>
</evidence>
<evidence type="ECO:0000313" key="5">
    <source>
        <dbReference type="Proteomes" id="UP001164439"/>
    </source>
</evidence>
<accession>A0ABY7K9Q2</accession>
<proteinExistence type="predicted"/>
<sequence>MTTSPNPYVLTRRRTLTAMAGAAMAGSAIVFTTPRTLAADDEPAAAAARRLPLTVVNHSGEFANRSVHLYIVGTKGDRQVRVTRRGTVERVKLSDNRDNGFTDYAIPLAARGNTELRLPYMSGRTYVALGHKLKFKAVRGADGNVALQHPAGWVESDEHGRPALGQTLRQPYTARQNKIGHHVGPST</sequence>
<keyword evidence="2" id="KW-0732">Signal</keyword>
<dbReference type="InterPro" id="IPR006311">
    <property type="entry name" value="TAT_signal"/>
</dbReference>
<reference evidence="4" key="1">
    <citation type="submission" date="2022-12" db="EMBL/GenBank/DDBJ databases">
        <authorList>
            <person name="Ruckert C."/>
            <person name="Busche T."/>
            <person name="Kalinowski J."/>
            <person name="Wittmann C."/>
        </authorList>
    </citation>
    <scope>NUCLEOTIDE SEQUENCE</scope>
    <source>
        <strain evidence="4">DSM 40467</strain>
    </source>
</reference>
<dbReference type="InterPro" id="IPR037398">
    <property type="entry name" value="Glyco_hydro_64_fam"/>
</dbReference>
<dbReference type="PANTHER" id="PTHR38165">
    <property type="match status" value="1"/>
</dbReference>
<organism evidence="4 5">
    <name type="scientific">Streptomyces cinnabarinus</name>
    <dbReference type="NCBI Taxonomy" id="67287"/>
    <lineage>
        <taxon>Bacteria</taxon>
        <taxon>Bacillati</taxon>
        <taxon>Actinomycetota</taxon>
        <taxon>Actinomycetes</taxon>
        <taxon>Kitasatosporales</taxon>
        <taxon>Streptomycetaceae</taxon>
        <taxon>Streptomyces</taxon>
    </lineage>
</organism>
<feature type="signal peptide" evidence="2">
    <location>
        <begin position="1"/>
        <end position="38"/>
    </location>
</feature>
<dbReference type="InterPro" id="IPR037176">
    <property type="entry name" value="Osmotin/thaumatin-like_sf"/>
</dbReference>
<dbReference type="Pfam" id="PF16483">
    <property type="entry name" value="Glyco_hydro_64"/>
    <property type="match status" value="1"/>
</dbReference>
<evidence type="ECO:0000313" key="4">
    <source>
        <dbReference type="EMBL" id="WAZ19669.1"/>
    </source>
</evidence>
<evidence type="ECO:0000256" key="1">
    <source>
        <dbReference type="SAM" id="MobiDB-lite"/>
    </source>
</evidence>
<name>A0ABY7K9Q2_9ACTN</name>
<dbReference type="InterPro" id="IPR032477">
    <property type="entry name" value="Glyco_hydro_64"/>
</dbReference>
<dbReference type="EMBL" id="CP114413">
    <property type="protein sequence ID" value="WAZ19669.1"/>
    <property type="molecule type" value="Genomic_DNA"/>
</dbReference>
<dbReference type="Proteomes" id="UP001164439">
    <property type="component" value="Chromosome"/>
</dbReference>
<dbReference type="Gene3D" id="2.60.110.10">
    <property type="entry name" value="Thaumatin"/>
    <property type="match status" value="1"/>
</dbReference>
<feature type="chain" id="PRO_5045583612" evidence="2">
    <location>
        <begin position="39"/>
        <end position="187"/>
    </location>
</feature>
<gene>
    <name evidence="4" type="ORF">STRCI_000736</name>
</gene>
<evidence type="ECO:0000256" key="2">
    <source>
        <dbReference type="SAM" id="SignalP"/>
    </source>
</evidence>
<keyword evidence="5" id="KW-1185">Reference proteome</keyword>
<protein>
    <submittedName>
        <fullName evidence="4">Beta-1,3-glucanase family protein</fullName>
    </submittedName>
</protein>
<dbReference type="PROSITE" id="PS51318">
    <property type="entry name" value="TAT"/>
    <property type="match status" value="1"/>
</dbReference>
<feature type="domain" description="GH64" evidence="3">
    <location>
        <begin position="50"/>
        <end position="158"/>
    </location>
</feature>